<gene>
    <name evidence="2" type="ORF">FB382_001658</name>
</gene>
<dbReference type="CDD" id="cd04301">
    <property type="entry name" value="NAT_SF"/>
    <property type="match status" value="1"/>
</dbReference>
<feature type="domain" description="N-acetyltransferase" evidence="1">
    <location>
        <begin position="10"/>
        <end position="176"/>
    </location>
</feature>
<dbReference type="AlphaFoldDB" id="A0A7W3P9F2"/>
<sequence length="179" mass="20855">MLMRHRIDPAELRDLEPWHAEELAAFFRRSGTDLYDWLPWEHFESSEATKGFLESFSRGRADDTRRLFGIWLDDVLVGGTLFPSINLRAGTAEIGVFLAREARGQGIVTRAVESMVDWAFGERRLRRVEWRCSPGNVPSRAIPQRLGFTHEGTLRQVFPVREDFHDLEVWALLRDEWRS</sequence>
<accession>A0A7W3P9F2</accession>
<dbReference type="PROSITE" id="PS51186">
    <property type="entry name" value="GNAT"/>
    <property type="match status" value="1"/>
</dbReference>
<protein>
    <submittedName>
        <fullName evidence="2">RimJ/RimL family protein N-acetyltransferase</fullName>
    </submittedName>
</protein>
<dbReference type="PANTHER" id="PTHR43441:SF10">
    <property type="entry name" value="ACETYLTRANSFERASE"/>
    <property type="match status" value="1"/>
</dbReference>
<reference evidence="2 3" key="1">
    <citation type="submission" date="2020-07" db="EMBL/GenBank/DDBJ databases">
        <title>Sequencing the genomes of 1000 actinobacteria strains.</title>
        <authorList>
            <person name="Klenk H.-P."/>
        </authorList>
    </citation>
    <scope>NUCLEOTIDE SEQUENCE [LARGE SCALE GENOMIC DNA]</scope>
    <source>
        <strain evidence="2 3">DSM 21349</strain>
    </source>
</reference>
<comment type="caution">
    <text evidence="2">The sequence shown here is derived from an EMBL/GenBank/DDBJ whole genome shotgun (WGS) entry which is preliminary data.</text>
</comment>
<dbReference type="SUPFAM" id="SSF55729">
    <property type="entry name" value="Acyl-CoA N-acyltransferases (Nat)"/>
    <property type="match status" value="1"/>
</dbReference>
<dbReference type="Gene3D" id="3.40.630.30">
    <property type="match status" value="1"/>
</dbReference>
<dbReference type="PANTHER" id="PTHR43441">
    <property type="entry name" value="RIBOSOMAL-PROTEIN-SERINE ACETYLTRANSFERASE"/>
    <property type="match status" value="1"/>
</dbReference>
<evidence type="ECO:0000313" key="3">
    <source>
        <dbReference type="Proteomes" id="UP000580910"/>
    </source>
</evidence>
<evidence type="ECO:0000259" key="1">
    <source>
        <dbReference type="PROSITE" id="PS51186"/>
    </source>
</evidence>
<dbReference type="EMBL" id="JACGXA010000001">
    <property type="protein sequence ID" value="MBA8803367.1"/>
    <property type="molecule type" value="Genomic_DNA"/>
</dbReference>
<dbReference type="InterPro" id="IPR016181">
    <property type="entry name" value="Acyl_CoA_acyltransferase"/>
</dbReference>
<dbReference type="Proteomes" id="UP000580910">
    <property type="component" value="Unassembled WGS sequence"/>
</dbReference>
<dbReference type="Pfam" id="PF13302">
    <property type="entry name" value="Acetyltransf_3"/>
    <property type="match status" value="1"/>
</dbReference>
<dbReference type="InterPro" id="IPR051908">
    <property type="entry name" value="Ribosomal_N-acetyltransferase"/>
</dbReference>
<keyword evidence="3" id="KW-1185">Reference proteome</keyword>
<keyword evidence="2" id="KW-0808">Transferase</keyword>
<dbReference type="GO" id="GO:0008999">
    <property type="term" value="F:protein-N-terminal-alanine acetyltransferase activity"/>
    <property type="evidence" value="ECO:0007669"/>
    <property type="project" value="TreeGrafter"/>
</dbReference>
<organism evidence="2 3">
    <name type="scientific">Nocardioides ginsengisegetis</name>
    <dbReference type="NCBI Taxonomy" id="661491"/>
    <lineage>
        <taxon>Bacteria</taxon>
        <taxon>Bacillati</taxon>
        <taxon>Actinomycetota</taxon>
        <taxon>Actinomycetes</taxon>
        <taxon>Propionibacteriales</taxon>
        <taxon>Nocardioidaceae</taxon>
        <taxon>Nocardioides</taxon>
    </lineage>
</organism>
<evidence type="ECO:0000313" key="2">
    <source>
        <dbReference type="EMBL" id="MBA8803367.1"/>
    </source>
</evidence>
<name>A0A7W3P9F2_9ACTN</name>
<dbReference type="InterPro" id="IPR000182">
    <property type="entry name" value="GNAT_dom"/>
</dbReference>
<proteinExistence type="predicted"/>
<dbReference type="GO" id="GO:0005737">
    <property type="term" value="C:cytoplasm"/>
    <property type="evidence" value="ECO:0007669"/>
    <property type="project" value="TreeGrafter"/>
</dbReference>
<dbReference type="GO" id="GO:1990189">
    <property type="term" value="F:protein N-terminal-serine acetyltransferase activity"/>
    <property type="evidence" value="ECO:0007669"/>
    <property type="project" value="TreeGrafter"/>
</dbReference>